<dbReference type="AlphaFoldDB" id="C2FU42"/>
<evidence type="ECO:0000313" key="2">
    <source>
        <dbReference type="EMBL" id="EEI93672.1"/>
    </source>
</evidence>
<dbReference type="EMBL" id="ACHB01000018">
    <property type="protein sequence ID" value="EEI93672.1"/>
    <property type="molecule type" value="Genomic_DNA"/>
</dbReference>
<evidence type="ECO:0000256" key="1">
    <source>
        <dbReference type="SAM" id="SignalP"/>
    </source>
</evidence>
<proteinExistence type="predicted"/>
<feature type="chain" id="PRO_5002913944" evidence="1">
    <location>
        <begin position="29"/>
        <end position="146"/>
    </location>
</feature>
<organism evidence="2 3">
    <name type="scientific">Sphingobacterium spiritivorum ATCC 33300</name>
    <dbReference type="NCBI Taxonomy" id="525372"/>
    <lineage>
        <taxon>Bacteria</taxon>
        <taxon>Pseudomonadati</taxon>
        <taxon>Bacteroidota</taxon>
        <taxon>Sphingobacteriia</taxon>
        <taxon>Sphingobacteriales</taxon>
        <taxon>Sphingobacteriaceae</taxon>
        <taxon>Sphingobacterium</taxon>
    </lineage>
</organism>
<name>C2FU42_SPHSI</name>
<reference evidence="2 3" key="1">
    <citation type="submission" date="2009-01" db="EMBL/GenBank/DDBJ databases">
        <authorList>
            <person name="Qin X."/>
            <person name="Bachman B."/>
            <person name="Battles P."/>
            <person name="Bell A."/>
            <person name="Bess C."/>
            <person name="Bickham C."/>
            <person name="Chaboub L."/>
            <person name="Chen D."/>
            <person name="Coyle M."/>
            <person name="Deiros D.R."/>
            <person name="Dinh H."/>
            <person name="Forbes L."/>
            <person name="Fowler G."/>
            <person name="Francisco L."/>
            <person name="Fu Q."/>
            <person name="Gubbala S."/>
            <person name="Hale W."/>
            <person name="Han Y."/>
            <person name="Hemphill L."/>
            <person name="Highlander S.K."/>
            <person name="Hirani K."/>
            <person name="Hogues M."/>
            <person name="Jackson L."/>
            <person name="Jakkamsetti A."/>
            <person name="Javaid M."/>
            <person name="Jiang H."/>
            <person name="Korchina V."/>
            <person name="Kovar C."/>
            <person name="Lara F."/>
            <person name="Lee S."/>
            <person name="Mata R."/>
            <person name="Mathew T."/>
            <person name="Moen C."/>
            <person name="Morales K."/>
            <person name="Munidasa M."/>
            <person name="Nazareth L."/>
            <person name="Ngo R."/>
            <person name="Nguyen L."/>
            <person name="Okwuonu G."/>
            <person name="Ongeri F."/>
            <person name="Patil S."/>
            <person name="Petrosino J."/>
            <person name="Pham C."/>
            <person name="Pham P."/>
            <person name="Pu L.-L."/>
            <person name="Puazo M."/>
            <person name="Raj R."/>
            <person name="Reid J."/>
            <person name="Rouhana J."/>
            <person name="Saada N."/>
            <person name="Shang Y."/>
            <person name="Simmons D."/>
            <person name="Thornton R."/>
            <person name="Warren J."/>
            <person name="Weissenberger G."/>
            <person name="Zhang J."/>
            <person name="Zhang L."/>
            <person name="Zhou C."/>
            <person name="Zhu D."/>
            <person name="Muzny D."/>
            <person name="Worley K."/>
            <person name="Gibbs R."/>
        </authorList>
    </citation>
    <scope>NUCLEOTIDE SEQUENCE [LARGE SCALE GENOMIC DNA]</scope>
    <source>
        <strain evidence="2 3">ATCC 33300</strain>
    </source>
</reference>
<protein>
    <submittedName>
        <fullName evidence="2">Uncharacterized protein</fullName>
    </submittedName>
</protein>
<keyword evidence="1" id="KW-0732">Signal</keyword>
<gene>
    <name evidence="2" type="ORF">HMPREF0765_0824</name>
</gene>
<accession>C2FU42</accession>
<evidence type="ECO:0000313" key="3">
    <source>
        <dbReference type="Proteomes" id="UP000006241"/>
    </source>
</evidence>
<dbReference type="Proteomes" id="UP000006241">
    <property type="component" value="Unassembled WGS sequence"/>
</dbReference>
<feature type="signal peptide" evidence="1">
    <location>
        <begin position="1"/>
        <end position="28"/>
    </location>
</feature>
<comment type="caution">
    <text evidence="2">The sequence shown here is derived from an EMBL/GenBank/DDBJ whole genome shotgun (WGS) entry which is preliminary data.</text>
</comment>
<sequence>MKNTFSMKHRLFIIAVLISFVFMSEVQAQSKTVATNDFSIAGKEISNFAGKYSSEGEEIGVIAFDMSQTGTKVEGKARYMTFGKKAKTVTLSVNGNIKSDIAYIQFKDQKDTVVAKGTLSIDGEDTLIFKQTTSSGLIPLEAVLLR</sequence>
<dbReference type="HOGENOM" id="CLU_1852028_0_0_10"/>